<accession>A0A178Z5M6</accession>
<dbReference type="RefSeq" id="XP_018688133.1">
    <property type="nucleotide sequence ID" value="XM_018842720.1"/>
</dbReference>
<dbReference type="GeneID" id="30015382"/>
<gene>
    <name evidence="2" type="ORF">AYL99_11214</name>
</gene>
<evidence type="ECO:0000313" key="3">
    <source>
        <dbReference type="Proteomes" id="UP000078343"/>
    </source>
</evidence>
<sequence>MSDLNPGWSVVDISDAAKVLHTLLKNLEPHKGAKRRHRDDLQYLQHYLLPKLLLIQNYVKDVGDNNDHPRKGGWEADLGALAQAWQKFEDYLYSRYGLLLESPSHDSAEDDVAWTWDELSEKIQEIKLTSRDALDDIDRLSLLEICDRFGLVLPKLDTMFEKIESYGQCVSTYRKDVQDVLYTIRSNKQDFKSLENLLHGSMAELARKISDSQSETDAIKAQLHATSEKLDRLLALLAEQRGNCTTKTDKKYLDQLRKEVQKQADSVARLRASVDETMSTMAEFSHALEKLNVWRGVSQCASGALNDLNDMLSKTVSSLERLCDNLKRQTSLFTFKALFWRRTKPTEEVTSSEHDDVPNSPSPPEESSPDATGAEDNESANSSTLLESSPPPLSQNHTSSSSSSSPPSSIVMALTAPPHSPMKSAGFSIQDLATLLAASPEEAAEAAAAATAITWALSNSPPPLPRRSSGRKSYQYVLHTLPQRQSQPVSLLAVPGQATPARAAAASTAMLSSPHHSSTSSWSSMSLPLSSSELDSPCRMFSRPMAWPSAPSSVYESSIPELTTSYAADADADDDAGDNAVVIAAERTKQSSLFDLLEQRYSLTVVATRT</sequence>
<dbReference type="OrthoDB" id="4160903at2759"/>
<feature type="compositionally biased region" description="Basic and acidic residues" evidence="1">
    <location>
        <begin position="344"/>
        <end position="357"/>
    </location>
</feature>
<proteinExistence type="predicted"/>
<organism evidence="2 3">
    <name type="scientific">Fonsecaea erecta</name>
    <dbReference type="NCBI Taxonomy" id="1367422"/>
    <lineage>
        <taxon>Eukaryota</taxon>
        <taxon>Fungi</taxon>
        <taxon>Dikarya</taxon>
        <taxon>Ascomycota</taxon>
        <taxon>Pezizomycotina</taxon>
        <taxon>Eurotiomycetes</taxon>
        <taxon>Chaetothyriomycetidae</taxon>
        <taxon>Chaetothyriales</taxon>
        <taxon>Herpotrichiellaceae</taxon>
        <taxon>Fonsecaea</taxon>
    </lineage>
</organism>
<name>A0A178Z5M6_9EURO</name>
<feature type="region of interest" description="Disordered" evidence="1">
    <location>
        <begin position="344"/>
        <end position="417"/>
    </location>
</feature>
<protein>
    <submittedName>
        <fullName evidence="2">Uncharacterized protein</fullName>
    </submittedName>
</protein>
<comment type="caution">
    <text evidence="2">The sequence shown here is derived from an EMBL/GenBank/DDBJ whole genome shotgun (WGS) entry which is preliminary data.</text>
</comment>
<dbReference type="Proteomes" id="UP000078343">
    <property type="component" value="Unassembled WGS sequence"/>
</dbReference>
<keyword evidence="3" id="KW-1185">Reference proteome</keyword>
<dbReference type="STRING" id="1367422.A0A178Z5M6"/>
<dbReference type="Gene3D" id="1.10.287.1490">
    <property type="match status" value="1"/>
</dbReference>
<feature type="compositionally biased region" description="Low complexity" evidence="1">
    <location>
        <begin position="399"/>
        <end position="409"/>
    </location>
</feature>
<reference evidence="2 3" key="1">
    <citation type="submission" date="2016-04" db="EMBL/GenBank/DDBJ databases">
        <title>Draft genome of Fonsecaea erecta CBS 125763.</title>
        <authorList>
            <person name="Weiss V.A."/>
            <person name="Vicente V.A."/>
            <person name="Raittz R.T."/>
            <person name="Moreno L.F."/>
            <person name="De Souza E.M."/>
            <person name="Pedrosa F.O."/>
            <person name="Steffens M.B."/>
            <person name="Faoro H."/>
            <person name="Tadra-Sfeir M.Z."/>
            <person name="Najafzadeh M.J."/>
            <person name="Felipe M.S."/>
            <person name="Teixeira M."/>
            <person name="Sun J."/>
            <person name="Xi L."/>
            <person name="Gomes R."/>
            <person name="De Azevedo C.M."/>
            <person name="Salgado C.G."/>
            <person name="Da Silva M.B."/>
            <person name="Nascimento M.F."/>
            <person name="Queiroz-Telles F."/>
            <person name="Attili D.S."/>
            <person name="Gorbushina A."/>
        </authorList>
    </citation>
    <scope>NUCLEOTIDE SEQUENCE [LARGE SCALE GENOMIC DNA]</scope>
    <source>
        <strain evidence="2 3">CBS 125763</strain>
    </source>
</reference>
<evidence type="ECO:0000313" key="2">
    <source>
        <dbReference type="EMBL" id="OAP54766.1"/>
    </source>
</evidence>
<dbReference type="EMBL" id="LVYI01000013">
    <property type="protein sequence ID" value="OAP54766.1"/>
    <property type="molecule type" value="Genomic_DNA"/>
</dbReference>
<evidence type="ECO:0000256" key="1">
    <source>
        <dbReference type="SAM" id="MobiDB-lite"/>
    </source>
</evidence>
<dbReference type="AlphaFoldDB" id="A0A178Z5M6"/>
<feature type="region of interest" description="Disordered" evidence="1">
    <location>
        <begin position="505"/>
        <end position="526"/>
    </location>
</feature>